<evidence type="ECO:0000313" key="2">
    <source>
        <dbReference type="Proteomes" id="UP000008177"/>
    </source>
</evidence>
<evidence type="ECO:0000313" key="1">
    <source>
        <dbReference type="EMBL" id="CCD53443.1"/>
    </source>
</evidence>
<dbReference type="AlphaFoldDB" id="G2YP95"/>
<gene>
    <name evidence="1" type="ORF">BofuT4_P134880.1</name>
</gene>
<sequence>MGRTGYRVEGLPHDTTLKNVNNHLQSDPAVDMRLVARSVAPLIDGQPNELKVATVDFIPPPGWNPSVPLPVLKGRGGDRVVVDQTFYGFTPLNEPQEPVALDIIAVTGLAGNAFGSWASEPTHMWLRDKLAVDFPNARVLSYGFDSHLKGSHSEAVISVFSSRFRSDVEEIRRHASVSQVFIF</sequence>
<accession>G2YP95</accession>
<reference evidence="2" key="1">
    <citation type="journal article" date="2011" name="PLoS Genet.">
        <title>Genomic analysis of the necrotrophic fungal pathogens Sclerotinia sclerotiorum and Botrytis cinerea.</title>
        <authorList>
            <person name="Amselem J."/>
            <person name="Cuomo C.A."/>
            <person name="van Kan J.A."/>
            <person name="Viaud M."/>
            <person name="Benito E.P."/>
            <person name="Couloux A."/>
            <person name="Coutinho P.M."/>
            <person name="de Vries R.P."/>
            <person name="Dyer P.S."/>
            <person name="Fillinger S."/>
            <person name="Fournier E."/>
            <person name="Gout L."/>
            <person name="Hahn M."/>
            <person name="Kohn L."/>
            <person name="Lapalu N."/>
            <person name="Plummer K.M."/>
            <person name="Pradier J.M."/>
            <person name="Quevillon E."/>
            <person name="Sharon A."/>
            <person name="Simon A."/>
            <person name="ten Have A."/>
            <person name="Tudzynski B."/>
            <person name="Tudzynski P."/>
            <person name="Wincker P."/>
            <person name="Andrew M."/>
            <person name="Anthouard V."/>
            <person name="Beever R.E."/>
            <person name="Beffa R."/>
            <person name="Benoit I."/>
            <person name="Bouzid O."/>
            <person name="Brault B."/>
            <person name="Chen Z."/>
            <person name="Choquer M."/>
            <person name="Collemare J."/>
            <person name="Cotton P."/>
            <person name="Danchin E.G."/>
            <person name="Da Silva C."/>
            <person name="Gautier A."/>
            <person name="Giraud C."/>
            <person name="Giraud T."/>
            <person name="Gonzalez C."/>
            <person name="Grossetete S."/>
            <person name="Guldener U."/>
            <person name="Henrissat B."/>
            <person name="Howlett B.J."/>
            <person name="Kodira C."/>
            <person name="Kretschmer M."/>
            <person name="Lappartient A."/>
            <person name="Leroch M."/>
            <person name="Levis C."/>
            <person name="Mauceli E."/>
            <person name="Neuveglise C."/>
            <person name="Oeser B."/>
            <person name="Pearson M."/>
            <person name="Poulain J."/>
            <person name="Poussereau N."/>
            <person name="Quesneville H."/>
            <person name="Rascle C."/>
            <person name="Schumacher J."/>
            <person name="Segurens B."/>
            <person name="Sexton A."/>
            <person name="Silva E."/>
            <person name="Sirven C."/>
            <person name="Soanes D.M."/>
            <person name="Talbot N.J."/>
            <person name="Templeton M."/>
            <person name="Yandava C."/>
            <person name="Yarden O."/>
            <person name="Zeng Q."/>
            <person name="Rollins J.A."/>
            <person name="Lebrun M.H."/>
            <person name="Dickman M."/>
        </authorList>
    </citation>
    <scope>NUCLEOTIDE SEQUENCE [LARGE SCALE GENOMIC DNA]</scope>
    <source>
        <strain evidence="2">T4</strain>
    </source>
</reference>
<proteinExistence type="predicted"/>
<organism evidence="1 2">
    <name type="scientific">Botryotinia fuckeliana (strain T4)</name>
    <name type="common">Noble rot fungus</name>
    <name type="synonym">Botrytis cinerea</name>
    <dbReference type="NCBI Taxonomy" id="999810"/>
    <lineage>
        <taxon>Eukaryota</taxon>
        <taxon>Fungi</taxon>
        <taxon>Dikarya</taxon>
        <taxon>Ascomycota</taxon>
        <taxon>Pezizomycotina</taxon>
        <taxon>Leotiomycetes</taxon>
        <taxon>Helotiales</taxon>
        <taxon>Sclerotiniaceae</taxon>
        <taxon>Botrytis</taxon>
    </lineage>
</organism>
<dbReference type="Proteomes" id="UP000008177">
    <property type="component" value="Unplaced contigs"/>
</dbReference>
<protein>
    <submittedName>
        <fullName evidence="1">Uncharacterized protein</fullName>
    </submittedName>
</protein>
<name>G2YP95_BOTF4</name>
<dbReference type="STRING" id="999810.G2YP95"/>
<dbReference type="EMBL" id="FQ790347">
    <property type="protein sequence ID" value="CCD53443.1"/>
    <property type="molecule type" value="Genomic_DNA"/>
</dbReference>
<dbReference type="HOGENOM" id="CLU_1474958_0_0_1"/>
<dbReference type="InParanoid" id="G2YP95"/>